<proteinExistence type="predicted"/>
<name>A0ACC2UL91_9FUNG</name>
<organism evidence="1 2">
    <name type="scientific">Entomophthora muscae</name>
    <dbReference type="NCBI Taxonomy" id="34485"/>
    <lineage>
        <taxon>Eukaryota</taxon>
        <taxon>Fungi</taxon>
        <taxon>Fungi incertae sedis</taxon>
        <taxon>Zoopagomycota</taxon>
        <taxon>Entomophthoromycotina</taxon>
        <taxon>Entomophthoromycetes</taxon>
        <taxon>Entomophthorales</taxon>
        <taxon>Entomophthoraceae</taxon>
        <taxon>Entomophthora</taxon>
    </lineage>
</organism>
<evidence type="ECO:0000313" key="1">
    <source>
        <dbReference type="EMBL" id="KAJ9087712.1"/>
    </source>
</evidence>
<dbReference type="EMBL" id="QTSX02000209">
    <property type="protein sequence ID" value="KAJ9087712.1"/>
    <property type="molecule type" value="Genomic_DNA"/>
</dbReference>
<gene>
    <name evidence="1" type="ORF">DSO57_1030452</name>
</gene>
<protein>
    <submittedName>
        <fullName evidence="1">Uncharacterized protein</fullName>
    </submittedName>
</protein>
<dbReference type="Proteomes" id="UP001165960">
    <property type="component" value="Unassembled WGS sequence"/>
</dbReference>
<keyword evidence="2" id="KW-1185">Reference proteome</keyword>
<comment type="caution">
    <text evidence="1">The sequence shown here is derived from an EMBL/GenBank/DDBJ whole genome shotgun (WGS) entry which is preliminary data.</text>
</comment>
<evidence type="ECO:0000313" key="2">
    <source>
        <dbReference type="Proteomes" id="UP001165960"/>
    </source>
</evidence>
<accession>A0ACC2UL91</accession>
<reference evidence="1" key="1">
    <citation type="submission" date="2022-04" db="EMBL/GenBank/DDBJ databases">
        <title>Genome of the entomopathogenic fungus Entomophthora muscae.</title>
        <authorList>
            <person name="Elya C."/>
            <person name="Lovett B.R."/>
            <person name="Lee E."/>
            <person name="Macias A.M."/>
            <person name="Hajek A.E."/>
            <person name="De Bivort B.L."/>
            <person name="Kasson M.T."/>
            <person name="De Fine Licht H.H."/>
            <person name="Stajich J.E."/>
        </authorList>
    </citation>
    <scope>NUCLEOTIDE SEQUENCE</scope>
    <source>
        <strain evidence="1">Berkeley</strain>
    </source>
</reference>
<sequence length="925" mass="103911">MSNLVNTGQEGKDDALISYQMLEALRKGDEKQIKTLLTNWRTNYKSFSSTSPLHLSVTCASPEINRFLLSKLDSEDINTQDTSGNTPLHLAAKSGRVDISKMLLAKPNIDPTIMNFEGKTAEYYAKTPELQSIFQGNRQEFIAERTQFLNHHLAQPTQSNCQAIVKFFAENPRANLLDINHRHPVHGSTCLHQAAELGDDELVSHLLRLGANVFSRDKRGFAPIDVAKVDKVKDLLKHETPSSVVASDPNQLPRLEGQLKKWTNYASGYKMRWLVLEGGFLSYYRSQEDTVNACRGSINLAHAKLWIDSNDPQKFEVTGKDQTRFHLRAAMVDEAKMWIVAITQTKQYLQSHLTQSSSDSAVASDIHQDSPASAREEVRSRSNSIDSLEQLPPDERLTMALNSTATQFDLQERLLNMLASSKPSDTDALVGTLKQCLASTRNLHQDACSMLQQREAYWRSRFEREASQNRMWTESLQKLAAEHHAMGEWVREHHNSASPTPSQGASTLSFEDDGEADEFFDVDEEGSIGIQEPTTHELPTDCPDPEEDSEAVNILGEIIQRVPVRKSYAGYPANGVFRDRLPKFQPGSKPPAVSLWSVLKNAVGKDLTKISLPVHFNEPSSMLQRMGEDMEYSKLLDHASRQTGIAERLLWVTAFAMSNYSSTAGRIAKPFNPLLGETFEYVRPDRGFRYVSEQVSHHPPVSACFCESSNYVFFGEVDVKSNFWGKSYELLPQGVSHVILYSEGGQVEHYSWKKVTTAVTNLIVGNPTIEHYGDMIVTNHATGDFCRLTFKPNRWLSSERNILDGEVVVSGEPVWELRGAWDDHLSARRVGRVSTSSEIPEEEHAGSSLTKFLSNPSSSSSIKLWKRSPPPPEPLPFKLTPFALTLNHFPQNWNHIYLPPIAADVQTSVPWRMACMTKQAKRRIV</sequence>